<keyword evidence="1" id="KW-1133">Transmembrane helix</keyword>
<name>A0ABT1ZEZ8_9MICO</name>
<dbReference type="Proteomes" id="UP001205337">
    <property type="component" value="Unassembled WGS sequence"/>
</dbReference>
<evidence type="ECO:0000313" key="3">
    <source>
        <dbReference type="Proteomes" id="UP001205337"/>
    </source>
</evidence>
<keyword evidence="1" id="KW-0472">Membrane</keyword>
<feature type="transmembrane region" description="Helical" evidence="1">
    <location>
        <begin position="12"/>
        <end position="31"/>
    </location>
</feature>
<accession>A0ABT1ZEZ8</accession>
<gene>
    <name evidence="2" type="ORF">NUH29_06960</name>
</gene>
<comment type="caution">
    <text evidence="2">The sequence shown here is derived from an EMBL/GenBank/DDBJ whole genome shotgun (WGS) entry which is preliminary data.</text>
</comment>
<sequence>MTRRERRAARIGGVLVGIVIVAAIASLAIHGSPQVTFRDANSTVPADLSWAVLSSCSSPDEMGTFSSETVTLTDGRMTVQLTPVSGREEESALAERFTNECLAGYSFPDELPGTAPRFPSAAERLVTYDVAQRWLLPCLAAHRQLPQRIPTVEGYLGVDRATATPWLNFYDYFGQDGLDSLLAAREDCGSPSAPFAWAGG</sequence>
<dbReference type="EMBL" id="JANTHX010000005">
    <property type="protein sequence ID" value="MCS0499288.1"/>
    <property type="molecule type" value="Genomic_DNA"/>
</dbReference>
<keyword evidence="3" id="KW-1185">Reference proteome</keyword>
<evidence type="ECO:0000313" key="2">
    <source>
        <dbReference type="EMBL" id="MCS0499288.1"/>
    </source>
</evidence>
<dbReference type="RefSeq" id="WP_258798307.1">
    <property type="nucleotide sequence ID" value="NZ_JANTHX010000005.1"/>
</dbReference>
<evidence type="ECO:0000256" key="1">
    <source>
        <dbReference type="SAM" id="Phobius"/>
    </source>
</evidence>
<proteinExistence type="predicted"/>
<protein>
    <submittedName>
        <fullName evidence="2">Uncharacterized protein</fullName>
    </submittedName>
</protein>
<organism evidence="2 3">
    <name type="scientific">Protaetiibacter mangrovi</name>
    <dbReference type="NCBI Taxonomy" id="2970926"/>
    <lineage>
        <taxon>Bacteria</taxon>
        <taxon>Bacillati</taxon>
        <taxon>Actinomycetota</taxon>
        <taxon>Actinomycetes</taxon>
        <taxon>Micrococcales</taxon>
        <taxon>Microbacteriaceae</taxon>
        <taxon>Protaetiibacter</taxon>
    </lineage>
</organism>
<keyword evidence="1" id="KW-0812">Transmembrane</keyword>
<reference evidence="2 3" key="1">
    <citation type="submission" date="2022-08" db="EMBL/GenBank/DDBJ databases">
        <authorList>
            <person name="Li F."/>
        </authorList>
    </citation>
    <scope>NUCLEOTIDE SEQUENCE [LARGE SCALE GENOMIC DNA]</scope>
    <source>
        <strain evidence="2 3">10F1B-8-1</strain>
    </source>
</reference>